<dbReference type="EMBL" id="BAABRI010000008">
    <property type="protein sequence ID" value="GAA5482411.1"/>
    <property type="molecule type" value="Genomic_DNA"/>
</dbReference>
<keyword evidence="3" id="KW-1185">Reference proteome</keyword>
<evidence type="ECO:0000313" key="2">
    <source>
        <dbReference type="EMBL" id="GAA5482411.1"/>
    </source>
</evidence>
<dbReference type="InterPro" id="IPR013783">
    <property type="entry name" value="Ig-like_fold"/>
</dbReference>
<name>A0ABP9ULC6_9BACT</name>
<dbReference type="InterPro" id="IPR001434">
    <property type="entry name" value="OmcB-like_DUF11"/>
</dbReference>
<organism evidence="2 3">
    <name type="scientific">Haloferula sargassicola</name>
    <dbReference type="NCBI Taxonomy" id="490096"/>
    <lineage>
        <taxon>Bacteria</taxon>
        <taxon>Pseudomonadati</taxon>
        <taxon>Verrucomicrobiota</taxon>
        <taxon>Verrucomicrobiia</taxon>
        <taxon>Verrucomicrobiales</taxon>
        <taxon>Verrucomicrobiaceae</taxon>
        <taxon>Haloferula</taxon>
    </lineage>
</organism>
<protein>
    <recommendedName>
        <fullName evidence="1">DUF11 domain-containing protein</fullName>
    </recommendedName>
</protein>
<dbReference type="Gene3D" id="2.60.40.10">
    <property type="entry name" value="Immunoglobulins"/>
    <property type="match status" value="2"/>
</dbReference>
<comment type="caution">
    <text evidence="2">The sequence shown here is derived from an EMBL/GenBank/DDBJ whole genome shotgun (WGS) entry which is preliminary data.</text>
</comment>
<dbReference type="InterPro" id="IPR011044">
    <property type="entry name" value="Quino_amine_DH_bsu"/>
</dbReference>
<dbReference type="Pfam" id="PF01345">
    <property type="entry name" value="DUF11"/>
    <property type="match status" value="1"/>
</dbReference>
<reference evidence="2 3" key="1">
    <citation type="submission" date="2024-02" db="EMBL/GenBank/DDBJ databases">
        <title>Haloferula sargassicola NBRC 104335.</title>
        <authorList>
            <person name="Ichikawa N."/>
            <person name="Katano-Makiyama Y."/>
            <person name="Hidaka K."/>
        </authorList>
    </citation>
    <scope>NUCLEOTIDE SEQUENCE [LARGE SCALE GENOMIC DNA]</scope>
    <source>
        <strain evidence="2 3">NBRC 104335</strain>
    </source>
</reference>
<accession>A0ABP9ULC6</accession>
<dbReference type="Proteomes" id="UP001476282">
    <property type="component" value="Unassembled WGS sequence"/>
</dbReference>
<gene>
    <name evidence="2" type="ORF">Hsar01_01631</name>
</gene>
<dbReference type="SUPFAM" id="SSF63829">
    <property type="entry name" value="Calcium-dependent phosphotriesterase"/>
    <property type="match status" value="1"/>
</dbReference>
<evidence type="ECO:0000313" key="3">
    <source>
        <dbReference type="Proteomes" id="UP001476282"/>
    </source>
</evidence>
<dbReference type="SUPFAM" id="SSF50969">
    <property type="entry name" value="YVTN repeat-like/Quinoprotein amine dehydrogenase"/>
    <property type="match status" value="1"/>
</dbReference>
<proteinExistence type="predicted"/>
<evidence type="ECO:0000259" key="1">
    <source>
        <dbReference type="Pfam" id="PF01345"/>
    </source>
</evidence>
<feature type="domain" description="DUF11" evidence="1">
    <location>
        <begin position="278"/>
        <end position="389"/>
    </location>
</feature>
<sequence length="1737" mass="185630">MRVWLSFDGAFAYVATWNDGKVVRVDLDAWSVHSSFGVGSELIGLTSYPYTANDLIVLDGPGERLAVNRGGSYGYGGIALVVDGAIQGTPLLQDESSYSLGLGVLARTGDPDRILFHSEQGGILGLQVGAEGFTILDSAYKPFFRDLEGNHAPLRLQSLGDLVLCSNGIIGDASSLEVVTALPPSDTTCPDTDRGAAFSIDAYRSLYGDPDRIRMTFLDSMLEGPSWVLPGPSTTCADLMRWGTSGLVFRALNANGFPSSIRLVSLDGLPDPAGPGSDLEVHVTAPIVIANAGEAVPVSVTISNPGAVDVAQVAVRLDCIGVTSVLGLEGDGSYSFDGSQIELDSFDLEAGDSRTFEISLEAGDPGIFGCEAVVWCATTEDNTSNNVDSTFACIGYRRQEGVMDVLAFPTEAFAYDATRNLLWIAPEAEAGSLLANRVFPLDLANGEIHDPLEVSGLPQTIALSSDDRYLYLGFADRSEIARFDLSGAEEVPLIIPLSGGGFSSAVRASRIQVLEGDGRSVIAVLWTGSTQQAGMVVYDDATRRPDVVQDSRLFPEIQASGSPDLFFGLNNRDTGFELGQLHVDPSGIRIGDVVPKLLGYHFYQSVRSLGDRVFGGAGMVANGRSLEVEGELFVDGMMFLHPESRQVGFVVFGDSNRFDQLLTFDMDSFRLRSVVGLGNGPSSRGPTTECGDHGFAMAGDGLLYLWSDSHVLPAGDPADVVITVEPGAESIGIGEELGHTIVVENRGESVAEDVWVAVSVSENQNLPFFDPAPVIEQDGFNYFYVGDLPGGGVADIALTSSVAEPGSATTTAVLLSRSPLANADSATSIIPVGFGSEPGFYHEIPIPTVDLLHDPSRDLIWASVSPFGPPGLERTVVAIDPATGRITTVLPQVSAPGKLALSSDGSSLLVAALDAPKFWRMDVTDGSADESVYLGVDQYAGDLEALPDGPGSVLVLKENRSTSIPFVGLAAYDGLSKRPVELGLQLQDGRIDDIEPTSVQTEFHGIEFRSIPGAFSRLRVDGTGVTRIDEVHVDERLGRFSHGVGEYLVNSGGVVISGQPLVWETLFPKTDYLRADLTIDYDHFAPQGPCLAGPNIDRVWFLETATFGNRQRVAAYSATSGCFLSSVDLPGTDPSCDGFILAGDHGFAFRGESGIALSDGGMTMPTSSSCDLRLGLSPSMATATIGEWCELTVSVENQGPDDLDGARIGLRVEGAEVISPEKLRHLRNYGFEVVEMDVGAMAAGESREFQIRVEPSIVGSMVIKGSVTPECGDPDYSNNQQVLKVPAGFVSVADGFADRKILARDIVEDRSRGWVWACVPPESRPPLPAKVVGIDPVTGLDRQEIEMEGTPDVMAISRNGHYLYVGRKDSSVIERLDLTGQGFDVRIPLEEVDGDIRASDIHVLEGDGTSIIVVLVNSATSSSAAGVAVFDGTRKRDQVALDFQIENYLTGSDDPTLFYAQGQYDLMHLRVEPSGVVVERKQSQSNFLGWPKRDSFAVKNGHLFSSNGKVLSLSDMSLSADFPLFGGGGKWLLGSGGEMDEINGTTIRRIDSGSLASLRSRTLLPTPLGTLTRAVRTLDDGYALLFNTQLGVGETGLVRFARWTGASREEHPVVSPLDPLVETPGGDYDHDGLSDGFEYYFATPAGSVSANPIRIDTNAVAEERVVCRFERRFGLPPGLCRLVYSENLNDWIELDELSETVVGTRMVDGIPVGEVEVQLPASESRGGYIRFEWLGDR</sequence>